<feature type="compositionally biased region" description="Basic and acidic residues" evidence="1">
    <location>
        <begin position="33"/>
        <end position="47"/>
    </location>
</feature>
<dbReference type="RefSeq" id="XP_004445109.1">
    <property type="nucleotide sequence ID" value="XM_004445052.1"/>
</dbReference>
<accession>A0A0D8JV88</accession>
<dbReference type="EMBL" id="GG704913">
    <property type="protein sequence ID" value="KJF60846.1"/>
    <property type="molecule type" value="Genomic_DNA"/>
</dbReference>
<reference evidence="3" key="1">
    <citation type="journal article" date="2009" name="Genome Res.">
        <title>Comparative genomic analyses of the human fungal pathogens Coccidioides and their relatives.</title>
        <authorList>
            <person name="Sharpton T.J."/>
            <person name="Stajich J.E."/>
            <person name="Rounsley S.D."/>
            <person name="Gardner M.J."/>
            <person name="Wortman J.R."/>
            <person name="Jordar V.S."/>
            <person name="Maiti R."/>
            <person name="Kodira C.D."/>
            <person name="Neafsey D.E."/>
            <person name="Zeng Q."/>
            <person name="Hung C.-Y."/>
            <person name="McMahan C."/>
            <person name="Muszewska A."/>
            <person name="Grynberg M."/>
            <person name="Mandel M.A."/>
            <person name="Kellner E.M."/>
            <person name="Barker B.M."/>
            <person name="Galgiani J.N."/>
            <person name="Orbach M.J."/>
            <person name="Kirkland T.N."/>
            <person name="Cole G.T."/>
            <person name="Henn M.R."/>
            <person name="Birren B.W."/>
            <person name="Taylor J.W."/>
        </authorList>
    </citation>
    <scope>NUCLEOTIDE SEQUENCE [LARGE SCALE GENOMIC DNA]</scope>
    <source>
        <strain evidence="3">RS</strain>
    </source>
</reference>
<feature type="region of interest" description="Disordered" evidence="1">
    <location>
        <begin position="165"/>
        <end position="185"/>
    </location>
</feature>
<dbReference type="AlphaFoldDB" id="A0A0D8JV88"/>
<evidence type="ECO:0000313" key="2">
    <source>
        <dbReference type="EMBL" id="KJF60846.1"/>
    </source>
</evidence>
<feature type="compositionally biased region" description="Acidic residues" evidence="1">
    <location>
        <begin position="17"/>
        <end position="31"/>
    </location>
</feature>
<feature type="compositionally biased region" description="Basic and acidic residues" evidence="1">
    <location>
        <begin position="77"/>
        <end position="97"/>
    </location>
</feature>
<dbReference type="InParanoid" id="A0A0D8JV88"/>
<dbReference type="Proteomes" id="UP000001261">
    <property type="component" value="Unassembled WGS sequence"/>
</dbReference>
<feature type="region of interest" description="Disordered" evidence="1">
    <location>
        <begin position="1"/>
        <end position="52"/>
    </location>
</feature>
<protein>
    <submittedName>
        <fullName evidence="2">Uncharacterized protein</fullName>
    </submittedName>
</protein>
<name>A0A0D8JV88_COCIM</name>
<dbReference type="KEGG" id="cim:CIMG_13274"/>
<reference evidence="3" key="2">
    <citation type="journal article" date="2010" name="Genome Res.">
        <title>Population genomic sequencing of Coccidioides fungi reveals recent hybridization and transposon control.</title>
        <authorList>
            <person name="Neafsey D.E."/>
            <person name="Barker B.M."/>
            <person name="Sharpton T.J."/>
            <person name="Stajich J.E."/>
            <person name="Park D.J."/>
            <person name="Whiston E."/>
            <person name="Hung C.-Y."/>
            <person name="McMahan C."/>
            <person name="White J."/>
            <person name="Sykes S."/>
            <person name="Heiman D."/>
            <person name="Young S."/>
            <person name="Zeng Q."/>
            <person name="Abouelleil A."/>
            <person name="Aftuck L."/>
            <person name="Bessette D."/>
            <person name="Brown A."/>
            <person name="FitzGerald M."/>
            <person name="Lui A."/>
            <person name="Macdonald J.P."/>
            <person name="Priest M."/>
            <person name="Orbach M.J."/>
            <person name="Galgiani J.N."/>
            <person name="Kirkland T.N."/>
            <person name="Cole G.T."/>
            <person name="Birren B.W."/>
            <person name="Henn M.R."/>
            <person name="Taylor J.W."/>
            <person name="Rounsley S.D."/>
        </authorList>
    </citation>
    <scope>GENOME REANNOTATION</scope>
    <source>
        <strain evidence="3">RS</strain>
    </source>
</reference>
<gene>
    <name evidence="2" type="ORF">CIMG_13274</name>
</gene>
<feature type="compositionally biased region" description="Low complexity" evidence="1">
    <location>
        <begin position="174"/>
        <end position="185"/>
    </location>
</feature>
<evidence type="ECO:0000313" key="3">
    <source>
        <dbReference type="Proteomes" id="UP000001261"/>
    </source>
</evidence>
<dbReference type="VEuPathDB" id="FungiDB:CIMG_13274"/>
<organism evidence="2 3">
    <name type="scientific">Coccidioides immitis (strain RS)</name>
    <name type="common">Valley fever fungus</name>
    <dbReference type="NCBI Taxonomy" id="246410"/>
    <lineage>
        <taxon>Eukaryota</taxon>
        <taxon>Fungi</taxon>
        <taxon>Dikarya</taxon>
        <taxon>Ascomycota</taxon>
        <taxon>Pezizomycotina</taxon>
        <taxon>Eurotiomycetes</taxon>
        <taxon>Eurotiomycetidae</taxon>
        <taxon>Onygenales</taxon>
        <taxon>Onygenaceae</taxon>
        <taxon>Coccidioides</taxon>
    </lineage>
</organism>
<dbReference type="GeneID" id="24164901"/>
<sequence length="185" mass="20132">MAPGSVISAARLSAGMQDEEEEVGGEGEGEEPGVLRREAAGEEKDWDVVPEGNLSHGVAEKLLLRRAGCGKKQLVPKARERWDKQQQEEEEEKEKKKILSAAHTKQTKRLGLEKKPTKPPALKKAPEQTTPRQGGFGAGVDGWECTDGTTMVKPLHPLTKRVLYAGPTHTCTPSSQSLDSSSLRQ</sequence>
<feature type="region of interest" description="Disordered" evidence="1">
    <location>
        <begin position="73"/>
        <end position="141"/>
    </location>
</feature>
<keyword evidence="3" id="KW-1185">Reference proteome</keyword>
<evidence type="ECO:0000256" key="1">
    <source>
        <dbReference type="SAM" id="MobiDB-lite"/>
    </source>
</evidence>
<proteinExistence type="predicted"/>